<proteinExistence type="predicted"/>
<protein>
    <recommendedName>
        <fullName evidence="3">PH domain-containing protein</fullName>
    </recommendedName>
</protein>
<evidence type="ECO:0008006" key="3">
    <source>
        <dbReference type="Google" id="ProtNLM"/>
    </source>
</evidence>
<dbReference type="AlphaFoldDB" id="A0A812EZV3"/>
<dbReference type="EMBL" id="CAJNAQ010000002">
    <property type="protein sequence ID" value="CAE6489290.1"/>
    <property type="molecule type" value="Genomic_DNA"/>
</dbReference>
<dbReference type="Proteomes" id="UP000655759">
    <property type="component" value="Unassembled WGS sequence"/>
</dbReference>
<comment type="caution">
    <text evidence="1">The sequence shown here is derived from an EMBL/GenBank/DDBJ whole genome shotgun (WGS) entry which is preliminary data.</text>
</comment>
<organism evidence="1 2">
    <name type="scientific">Candidatus Nitrosotenuis uzonensis</name>
    <dbReference type="NCBI Taxonomy" id="1407055"/>
    <lineage>
        <taxon>Archaea</taxon>
        <taxon>Nitrososphaerota</taxon>
        <taxon>Candidatus Nitrosotenuis</taxon>
    </lineage>
</organism>
<accession>A0A812EZV3</accession>
<evidence type="ECO:0000313" key="1">
    <source>
        <dbReference type="EMBL" id="CAE6489290.1"/>
    </source>
</evidence>
<evidence type="ECO:0000313" key="2">
    <source>
        <dbReference type="Proteomes" id="UP000655759"/>
    </source>
</evidence>
<reference evidence="1" key="1">
    <citation type="submission" date="2021-02" db="EMBL/GenBank/DDBJ databases">
        <authorList>
            <person name="Han P."/>
        </authorList>
    </citation>
    <scope>NUCLEOTIDE SEQUENCE</scope>
    <source>
        <strain evidence="1">Candidatus Nitrosotenuis uzonensis 5A</strain>
    </source>
</reference>
<dbReference type="RefSeq" id="WP_205098474.1">
    <property type="nucleotide sequence ID" value="NZ_CAJNAQ010000002.1"/>
</dbReference>
<gene>
    <name evidence="1" type="ORF">NUZ5A_20594</name>
</gene>
<sequence length="161" mass="18969">MDVDEKIKAHLLSVWRKEKKLFSRGKECMLLVTTKHVMFISKTEAKMKWWKAAVQRQAVILMKSPDTMLIHDGYDEKNLQEDMQNEKNEVFLLTDVISVDSEEKSWGSVLNLKIRDGEKEKSFELSIVRDWVGYPIRDPIKFLKVDWKPIVQYIREKGVTP</sequence>
<name>A0A812EZV3_9ARCH</name>